<gene>
    <name evidence="2" type="ORF">AKJ51_01830</name>
</gene>
<evidence type="ECO:0000313" key="3">
    <source>
        <dbReference type="Proteomes" id="UP000070263"/>
    </source>
</evidence>
<sequence>MASEPVQRAEMRAEPRAELKDCIYDTGWKCPVQGDDIPLEVCKTCIKARSTASEGGLKVSRVPREEVKEAAAATVEARGESELSSEWSDLSGDSRLQKLEKAREKHMEELK</sequence>
<organism evidence="2 3">
    <name type="scientific">candidate division MSBL1 archaeon SCGC-AAA382A20</name>
    <dbReference type="NCBI Taxonomy" id="1698280"/>
    <lineage>
        <taxon>Archaea</taxon>
        <taxon>Methanobacteriati</taxon>
        <taxon>Methanobacteriota</taxon>
        <taxon>candidate division MSBL1</taxon>
    </lineage>
</organism>
<feature type="region of interest" description="Disordered" evidence="1">
    <location>
        <begin position="71"/>
        <end position="93"/>
    </location>
</feature>
<comment type="caution">
    <text evidence="2">The sequence shown here is derived from an EMBL/GenBank/DDBJ whole genome shotgun (WGS) entry which is preliminary data.</text>
</comment>
<evidence type="ECO:0000256" key="1">
    <source>
        <dbReference type="SAM" id="MobiDB-lite"/>
    </source>
</evidence>
<accession>A0A133VL85</accession>
<reference evidence="2 3" key="1">
    <citation type="journal article" date="2016" name="Sci. Rep.">
        <title>Metabolic traits of an uncultured archaeal lineage -MSBL1- from brine pools of the Red Sea.</title>
        <authorList>
            <person name="Mwirichia R."/>
            <person name="Alam I."/>
            <person name="Rashid M."/>
            <person name="Vinu M."/>
            <person name="Ba-Alawi W."/>
            <person name="Anthony Kamau A."/>
            <person name="Kamanda Ngugi D."/>
            <person name="Goker M."/>
            <person name="Klenk H.P."/>
            <person name="Bajic V."/>
            <person name="Stingl U."/>
        </authorList>
    </citation>
    <scope>NUCLEOTIDE SEQUENCE [LARGE SCALE GENOMIC DNA]</scope>
    <source>
        <strain evidence="2">SCGC-AAA382A20</strain>
    </source>
</reference>
<keyword evidence="3" id="KW-1185">Reference proteome</keyword>
<name>A0A133VL85_9EURY</name>
<proteinExistence type="predicted"/>
<evidence type="ECO:0000313" key="2">
    <source>
        <dbReference type="EMBL" id="KXB07204.1"/>
    </source>
</evidence>
<dbReference type="Proteomes" id="UP000070263">
    <property type="component" value="Unassembled WGS sequence"/>
</dbReference>
<protein>
    <submittedName>
        <fullName evidence="2">Uncharacterized protein</fullName>
    </submittedName>
</protein>
<dbReference type="EMBL" id="LHYE01000013">
    <property type="protein sequence ID" value="KXB07204.1"/>
    <property type="molecule type" value="Genomic_DNA"/>
</dbReference>
<dbReference type="AlphaFoldDB" id="A0A133VL85"/>